<evidence type="ECO:0000256" key="2">
    <source>
        <dbReference type="ARBA" id="ARBA00022729"/>
    </source>
</evidence>
<feature type="domain" description="Autotransporter" evidence="7">
    <location>
        <begin position="100"/>
        <end position="414"/>
    </location>
</feature>
<dbReference type="PANTHER" id="PTHR34001">
    <property type="entry name" value="BLL7405 PROTEIN"/>
    <property type="match status" value="1"/>
</dbReference>
<evidence type="ECO:0000313" key="9">
    <source>
        <dbReference type="Proteomes" id="UP000500895"/>
    </source>
</evidence>
<dbReference type="SMART" id="SM00869">
    <property type="entry name" value="Autotransporter"/>
    <property type="match status" value="1"/>
</dbReference>
<accession>A0A6G8ZY31</accession>
<dbReference type="SUPFAM" id="SSF103515">
    <property type="entry name" value="Autotransporter"/>
    <property type="match status" value="1"/>
</dbReference>
<reference evidence="8 9" key="1">
    <citation type="journal article" date="2020" name="Int. J. Syst. Evol. Microbiol.">
        <title>Description and complete genome sequences of Bradyrhizobium symbiodeficiens sp. nov., a non-symbiotic bacterium associated with legumes native to Canada.</title>
        <authorList>
            <person name="Bromfield E.S.P."/>
            <person name="Cloutier S."/>
            <person name="Nguyen H.D.T."/>
        </authorList>
    </citation>
    <scope>NUCLEOTIDE SEQUENCE [LARGE SCALE GENOMIC DNA]</scope>
    <source>
        <strain evidence="8 9">101S1MB</strain>
    </source>
</reference>
<keyword evidence="3" id="KW-0472">Membrane</keyword>
<evidence type="ECO:0000259" key="7">
    <source>
        <dbReference type="PROSITE" id="PS51208"/>
    </source>
</evidence>
<dbReference type="InterPro" id="IPR011250">
    <property type="entry name" value="OMP/PagP_B-barrel"/>
</dbReference>
<dbReference type="AlphaFoldDB" id="A0A6G8ZY31"/>
<dbReference type="SUPFAM" id="SSF56925">
    <property type="entry name" value="OMPA-like"/>
    <property type="match status" value="1"/>
</dbReference>
<dbReference type="Pfam" id="PF03797">
    <property type="entry name" value="Autotransporter"/>
    <property type="match status" value="1"/>
</dbReference>
<dbReference type="GO" id="GO:0009279">
    <property type="term" value="C:cell outer membrane"/>
    <property type="evidence" value="ECO:0007669"/>
    <property type="project" value="UniProtKB-SubCell"/>
</dbReference>
<dbReference type="Gene3D" id="2.40.160.20">
    <property type="match status" value="1"/>
</dbReference>
<keyword evidence="2 6" id="KW-0732">Signal</keyword>
<dbReference type="RefSeq" id="WP_166466587.1">
    <property type="nucleotide sequence ID" value="NZ_CP050066.2"/>
</dbReference>
<organism evidence="8 9">
    <name type="scientific">Bradyrhizobium symbiodeficiens</name>
    <dbReference type="NCBI Taxonomy" id="1404367"/>
    <lineage>
        <taxon>Bacteria</taxon>
        <taxon>Pseudomonadati</taxon>
        <taxon>Pseudomonadota</taxon>
        <taxon>Alphaproteobacteria</taxon>
        <taxon>Hyphomicrobiales</taxon>
        <taxon>Nitrobacteraceae</taxon>
        <taxon>Bradyrhizobium</taxon>
    </lineage>
</organism>
<dbReference type="EMBL" id="CP050066">
    <property type="protein sequence ID" value="QIP05127.1"/>
    <property type="molecule type" value="Genomic_DNA"/>
</dbReference>
<dbReference type="InterPro" id="IPR006315">
    <property type="entry name" value="OM_autotransptr_brl_dom"/>
</dbReference>
<dbReference type="Pfam" id="PF13505">
    <property type="entry name" value="OMP_b-brl"/>
    <property type="match status" value="1"/>
</dbReference>
<dbReference type="InterPro" id="IPR036709">
    <property type="entry name" value="Autotransporte_beta_dom_sf"/>
</dbReference>
<evidence type="ECO:0000256" key="4">
    <source>
        <dbReference type="ARBA" id="ARBA00023237"/>
    </source>
</evidence>
<proteinExistence type="inferred from homology"/>
<feature type="chain" id="PRO_5026218510" evidence="6">
    <location>
        <begin position="35"/>
        <end position="670"/>
    </location>
</feature>
<dbReference type="PANTHER" id="PTHR34001:SF3">
    <property type="entry name" value="BLL7405 PROTEIN"/>
    <property type="match status" value="1"/>
</dbReference>
<evidence type="ECO:0000313" key="8">
    <source>
        <dbReference type="EMBL" id="QIP05127.1"/>
    </source>
</evidence>
<evidence type="ECO:0000256" key="1">
    <source>
        <dbReference type="ARBA" id="ARBA00004442"/>
    </source>
</evidence>
<dbReference type="NCBIfam" id="TIGR01414">
    <property type="entry name" value="autotrans_barl"/>
    <property type="match status" value="1"/>
</dbReference>
<protein>
    <submittedName>
        <fullName evidence="8">Autotransporter domain-containing protein</fullName>
    </submittedName>
</protein>
<dbReference type="PROSITE" id="PS51208">
    <property type="entry name" value="AUTOTRANSPORTER"/>
    <property type="match status" value="1"/>
</dbReference>
<comment type="subcellular location">
    <subcellularLocation>
        <location evidence="1">Cell outer membrane</location>
    </subcellularLocation>
</comment>
<dbReference type="Proteomes" id="UP000500895">
    <property type="component" value="Chromosome"/>
</dbReference>
<feature type="signal peptide" evidence="6">
    <location>
        <begin position="1"/>
        <end position="34"/>
    </location>
</feature>
<dbReference type="InterPro" id="IPR027385">
    <property type="entry name" value="Beta-barrel_OMP"/>
</dbReference>
<name>A0A6G8ZY31_9BRAD</name>
<gene>
    <name evidence="8" type="ORF">HAV00_02145</name>
</gene>
<evidence type="ECO:0000256" key="3">
    <source>
        <dbReference type="ARBA" id="ARBA00023136"/>
    </source>
</evidence>
<dbReference type="Gene3D" id="2.40.128.130">
    <property type="entry name" value="Autotransporter beta-domain"/>
    <property type="match status" value="1"/>
</dbReference>
<dbReference type="InterPro" id="IPR005546">
    <property type="entry name" value="Autotransporte_beta"/>
</dbReference>
<keyword evidence="4" id="KW-0998">Cell outer membrane</keyword>
<evidence type="ECO:0000256" key="5">
    <source>
        <dbReference type="ARBA" id="ARBA00038306"/>
    </source>
</evidence>
<dbReference type="InterPro" id="IPR051692">
    <property type="entry name" value="OMP-like"/>
</dbReference>
<comment type="similarity">
    <text evidence="5">Belongs to the Omp25/RopB family.</text>
</comment>
<evidence type="ECO:0000256" key="6">
    <source>
        <dbReference type="SAM" id="SignalP"/>
    </source>
</evidence>
<sequence length="670" mass="69537">MTIAVAMKSSLLSRAVLTATAALVLAFASGEATAQVLPPPAPTTPNCTSNTVGPVLNLNTLAAPSSAVASSLAGAIGNINTIFLTQQGSAFVSAPSNAAPNQPGGGAWARAVGGEANLKSTSSSNGTFTVPANAPANTTATTNCNNNQANNFYGVQVGQDLARLNWNGWNVHVGATGGYVSSDSKDNLSGFGTRIEVPFVGGYVVATRDRFFADVMVRQEFYNMRLNDPALGFFNQPTSARGISVAASAGYNFALANNWFIEPSGGLIWSKTRVDNFTSGGTVNPGIAGINSVDDITSTMGRLSLRGGITINSGNMIWQPFASVSVFHEFADPVTSRYVSYNAVQTPLGGGPPFNPATYVQTTSTSRVGTYGQYSLGIAGQVANTGWLGFARVDYRNGSNIDGWTGNAGIRYQFTPEAIAAVLPVKAPVKARGAVLGPVSWTGFYIGGFFGADYGTTDVRFPGAANDGAKIWAFGPIGGGQAGYNYQVNQWVFGVEGEIGAAAIKGARTCGAGTGIDPVTHLLIPGAFSPASFACSTRSDWVATATARLGYAYERTLYYVKAGAAFTESRLNAGCITNAPGANPPCNNVAGVAVNSFGASSSRTGWTIGYGAEFDLGKNWSARAEYDYIDFGRKTNVASDGTVISDHPTTSQAKIGLNYRFAPGAVVAKY</sequence>